<dbReference type="EMBL" id="CP016268">
    <property type="protein sequence ID" value="ANO50551.1"/>
    <property type="molecule type" value="Genomic_DNA"/>
</dbReference>
<dbReference type="OrthoDB" id="92272at2"/>
<dbReference type="PANTHER" id="PTHR21248">
    <property type="entry name" value="CARDIOLIPIN SYNTHASE"/>
    <property type="match status" value="1"/>
</dbReference>
<dbReference type="InterPro" id="IPR001736">
    <property type="entry name" value="PLipase_D/transphosphatidylase"/>
</dbReference>
<evidence type="ECO:0000259" key="2">
    <source>
        <dbReference type="PROSITE" id="PS50035"/>
    </source>
</evidence>
<dbReference type="GO" id="GO:0032049">
    <property type="term" value="P:cardiolipin biosynthetic process"/>
    <property type="evidence" value="ECO:0007669"/>
    <property type="project" value="UniProtKB-ARBA"/>
</dbReference>
<protein>
    <recommendedName>
        <fullName evidence="2">PLD phosphodiesterase domain-containing protein</fullName>
    </recommendedName>
</protein>
<accession>A0A193LDN5</accession>
<dbReference type="KEGG" id="woc:BA177_04365"/>
<keyword evidence="1" id="KW-0472">Membrane</keyword>
<feature type="domain" description="PLD phosphodiesterase" evidence="2">
    <location>
        <begin position="220"/>
        <end position="250"/>
    </location>
</feature>
<dbReference type="SUPFAM" id="SSF56024">
    <property type="entry name" value="Phospholipase D/nuclease"/>
    <property type="match status" value="2"/>
</dbReference>
<dbReference type="STRING" id="1548547.BA177_04365"/>
<dbReference type="Proteomes" id="UP000092695">
    <property type="component" value="Chromosome"/>
</dbReference>
<gene>
    <name evidence="3" type="ORF">BA177_04365</name>
</gene>
<sequence>MHERQDVRTILNRTTNTVASIRFHLILVAILAFPLISGCQNLKPLPDGLSLQGGEFPSSEVAFIADTSWIDENGQRQVEQALFDDLFRIIDKAQEVIVLDMFLYNDFQGPVPETTRPLAGELTNALIDKKKQQPDMLIVVITDPVNELYGGLQSPYFEQLEQAGIRVVVTDLRKLHDSNAVYSFFWRLLFKPFGNSAANTLPNPIGAGCVSIRSYLELLNFKANHRKVLIADHGSTYVGFVSSANPHDGSSAHRNAAIRFTGEAVADLLQSENAVLELSGHAPVEIDIPRDHVNATTSVQVVTEGKIEDVVLAEINRAAVGDKLDLMMFYLSDREVIAALKQAHERGAKLRLLLDPNKDAFGREKNGIPNRPVAHELTAAGIPIRWCSSMGEQCHSKMLLAQDDTGRNVIVTGSANFTRRNLDDYNLETDVVVRGHHSDSVFVAAHEYFEESWKNTDDRIYSLPYERYEDRSFWRRRLYRFMEWSGISTF</sequence>
<keyword evidence="4" id="KW-1185">Reference proteome</keyword>
<proteinExistence type="predicted"/>
<dbReference type="Gene3D" id="3.30.870.10">
    <property type="entry name" value="Endonuclease Chain A"/>
    <property type="match status" value="2"/>
</dbReference>
<reference evidence="3 4" key="1">
    <citation type="submission" date="2016-06" db="EMBL/GenBank/DDBJ databases">
        <title>Complete genome sequence of a deep-branching marine Gamma Proteobacterium Woeseia oceani type strain XK5.</title>
        <authorList>
            <person name="Mu D."/>
            <person name="Du Z."/>
        </authorList>
    </citation>
    <scope>NUCLEOTIDE SEQUENCE [LARGE SCALE GENOMIC DNA]</scope>
    <source>
        <strain evidence="3 4">XK5</strain>
    </source>
</reference>
<keyword evidence="1" id="KW-1133">Transmembrane helix</keyword>
<dbReference type="InterPro" id="IPR025202">
    <property type="entry name" value="PLD-like_dom"/>
</dbReference>
<evidence type="ECO:0000313" key="3">
    <source>
        <dbReference type="EMBL" id="ANO50551.1"/>
    </source>
</evidence>
<evidence type="ECO:0000313" key="4">
    <source>
        <dbReference type="Proteomes" id="UP000092695"/>
    </source>
</evidence>
<organism evidence="3 4">
    <name type="scientific">Woeseia oceani</name>
    <dbReference type="NCBI Taxonomy" id="1548547"/>
    <lineage>
        <taxon>Bacteria</taxon>
        <taxon>Pseudomonadati</taxon>
        <taxon>Pseudomonadota</taxon>
        <taxon>Gammaproteobacteria</taxon>
        <taxon>Woeseiales</taxon>
        <taxon>Woeseiaceae</taxon>
        <taxon>Woeseia</taxon>
    </lineage>
</organism>
<dbReference type="PANTHER" id="PTHR21248:SF22">
    <property type="entry name" value="PHOSPHOLIPASE D"/>
    <property type="match status" value="1"/>
</dbReference>
<dbReference type="PROSITE" id="PS50035">
    <property type="entry name" value="PLD"/>
    <property type="match status" value="1"/>
</dbReference>
<dbReference type="GO" id="GO:0030572">
    <property type="term" value="F:phosphatidyltransferase activity"/>
    <property type="evidence" value="ECO:0007669"/>
    <property type="project" value="UniProtKB-ARBA"/>
</dbReference>
<dbReference type="CDD" id="cd09130">
    <property type="entry name" value="PLDc_unchar2_2"/>
    <property type="match status" value="1"/>
</dbReference>
<evidence type="ECO:0000256" key="1">
    <source>
        <dbReference type="SAM" id="Phobius"/>
    </source>
</evidence>
<keyword evidence="1" id="KW-0812">Transmembrane</keyword>
<feature type="transmembrane region" description="Helical" evidence="1">
    <location>
        <begin position="21"/>
        <end position="37"/>
    </location>
</feature>
<dbReference type="Pfam" id="PF13091">
    <property type="entry name" value="PLDc_2"/>
    <property type="match status" value="1"/>
</dbReference>
<dbReference type="AlphaFoldDB" id="A0A193LDN5"/>
<name>A0A193LDN5_9GAMM</name>